<keyword evidence="7" id="KW-0645">Protease</keyword>
<dbReference type="PROSITE" id="PS50240">
    <property type="entry name" value="TRYPSIN_DOM"/>
    <property type="match status" value="1"/>
</dbReference>
<dbReference type="InterPro" id="IPR009003">
    <property type="entry name" value="Peptidase_S1_PA"/>
</dbReference>
<feature type="domain" description="Peptidase S1" evidence="3">
    <location>
        <begin position="27"/>
        <end position="249"/>
    </location>
</feature>
<comment type="caution">
    <text evidence="7">The sequence shown here is derived from an EMBL/GenBank/DDBJ whole genome shotgun (WGS) entry which is preliminary data.</text>
</comment>
<proteinExistence type="inferred from homology"/>
<reference evidence="7 8" key="2">
    <citation type="submission" date="2019-07" db="EMBL/GenBank/DDBJ databases">
        <title>Genome sequencing of Parabacteroides distasonis iSURF_7.</title>
        <authorList>
            <person name="Degefu H.N."/>
            <person name="Ruoff K.L."/>
            <person name="Price C.E."/>
            <person name="Valls R.A."/>
            <person name="O'Toole G.A."/>
        </authorList>
    </citation>
    <scope>NUCLEOTIDE SEQUENCE [LARGE SCALE GENOMIC DNA]</scope>
    <source>
        <strain evidence="7 8">CFPLTA003_1B</strain>
    </source>
</reference>
<evidence type="ECO:0000313" key="7">
    <source>
        <dbReference type="EMBL" id="TWV60272.1"/>
    </source>
</evidence>
<organism evidence="7 8">
    <name type="scientific">Parabacteroides distasonis</name>
    <dbReference type="NCBI Taxonomy" id="823"/>
    <lineage>
        <taxon>Bacteria</taxon>
        <taxon>Pseudomonadati</taxon>
        <taxon>Bacteroidota</taxon>
        <taxon>Bacteroidia</taxon>
        <taxon>Bacteroidales</taxon>
        <taxon>Tannerellaceae</taxon>
        <taxon>Parabacteroides</taxon>
    </lineage>
</organism>
<accession>A0A3E4MG53</accession>
<dbReference type="Proteomes" id="UP000441609">
    <property type="component" value="Unassembled WGS sequence"/>
</dbReference>
<dbReference type="AlphaFoldDB" id="A0A3E4MG53"/>
<dbReference type="Gene3D" id="2.40.10.10">
    <property type="entry name" value="Trypsin-like serine proteases"/>
    <property type="match status" value="1"/>
</dbReference>
<dbReference type="Pfam" id="PF00089">
    <property type="entry name" value="Trypsin"/>
    <property type="match status" value="1"/>
</dbReference>
<evidence type="ECO:0000313" key="8">
    <source>
        <dbReference type="Proteomes" id="UP000315827"/>
    </source>
</evidence>
<dbReference type="InterPro" id="IPR043504">
    <property type="entry name" value="Peptidase_S1_PA_chymotrypsin"/>
</dbReference>
<dbReference type="EMBL" id="JAQMPJ010000018">
    <property type="protein sequence ID" value="MDB9006599.1"/>
    <property type="molecule type" value="Genomic_DNA"/>
</dbReference>
<dbReference type="InterPro" id="IPR050430">
    <property type="entry name" value="Peptidase_S1"/>
</dbReference>
<name>A0A3E4MG53_PARDI</name>
<dbReference type="EMBL" id="WKMO01000007">
    <property type="protein sequence ID" value="MSB73505.1"/>
    <property type="molecule type" value="Genomic_DNA"/>
</dbReference>
<evidence type="ECO:0000313" key="9">
    <source>
        <dbReference type="Proteomes" id="UP000441609"/>
    </source>
</evidence>
<dbReference type="RefSeq" id="WP_005860573.1">
    <property type="nucleotide sequence ID" value="NZ_BQOC01000004.1"/>
</dbReference>
<evidence type="ECO:0000313" key="4">
    <source>
        <dbReference type="EMBL" id="MDB9006599.1"/>
    </source>
</evidence>
<dbReference type="DNASU" id="5308053"/>
<reference evidence="4" key="3">
    <citation type="submission" date="2023-01" db="EMBL/GenBank/DDBJ databases">
        <title>Human gut microbiome strain richness.</title>
        <authorList>
            <person name="Chen-Liaw A."/>
        </authorList>
    </citation>
    <scope>NUCLEOTIDE SEQUENCE</scope>
    <source>
        <strain evidence="4">RTP21484st1_E5_RTP21484_190118</strain>
    </source>
</reference>
<protein>
    <submittedName>
        <fullName evidence="5 7">Serine protease</fullName>
    </submittedName>
</protein>
<dbReference type="PROSITE" id="PS00135">
    <property type="entry name" value="TRYPSIN_SER"/>
    <property type="match status" value="1"/>
</dbReference>
<gene>
    <name evidence="7" type="ORF">FSA05_15500</name>
    <name evidence="5" type="ORF">GKD67_20655</name>
    <name evidence="6" type="ORF">GKD70_09450</name>
    <name evidence="4" type="ORF">PN599_16520</name>
</gene>
<evidence type="ECO:0000313" key="5">
    <source>
        <dbReference type="EMBL" id="MRY95599.1"/>
    </source>
</evidence>
<evidence type="ECO:0000313" key="10">
    <source>
        <dbReference type="Proteomes" id="UP000461276"/>
    </source>
</evidence>
<keyword evidence="7" id="KW-0378">Hydrolase</keyword>
<evidence type="ECO:0000256" key="1">
    <source>
        <dbReference type="ARBA" id="ARBA00007664"/>
    </source>
</evidence>
<dbReference type="GO" id="GO:0006508">
    <property type="term" value="P:proteolysis"/>
    <property type="evidence" value="ECO:0007669"/>
    <property type="project" value="UniProtKB-KW"/>
</dbReference>
<dbReference type="FunFam" id="2.40.10.10:FF:000068">
    <property type="entry name" value="transmembrane protease serine 2"/>
    <property type="match status" value="1"/>
</dbReference>
<dbReference type="PANTHER" id="PTHR24276">
    <property type="entry name" value="POLYSERASE-RELATED"/>
    <property type="match status" value="1"/>
</dbReference>
<keyword evidence="2" id="KW-1015">Disulfide bond</keyword>
<evidence type="ECO:0000256" key="2">
    <source>
        <dbReference type="ARBA" id="ARBA00023157"/>
    </source>
</evidence>
<dbReference type="InterPro" id="IPR033116">
    <property type="entry name" value="TRYPSIN_SER"/>
</dbReference>
<dbReference type="OrthoDB" id="4535652at2"/>
<sequence>MYYEKTFLIISVLLGILFYPVNAQQRIVEGSNINISEVPWQVAIQTKGVFNGGGSILAPNLILTAAHVVEKYTAKEVKVGVGSSKYSNIGANWYSVSNIVYHPSLDIALLILSRPLSYSTNVKAIDILSANKASYYNVGNILRVTGWGITFLVIDDPFKEWKMSDDLKKVDLPIVSNSTIGAANSFVITYDGKHSPSKGDSGGALTIWDSSLQRHVVIGTVHGNPSTQRAYCAYVRSSSFLDFLLPYYPISITGGSDQVCSSSTFSVSYPNSTVTWSCTGPLRITSQSNTSCTVSSTGNGPAVLKATIKSGK</sequence>
<dbReference type="PANTHER" id="PTHR24276:SF91">
    <property type="entry name" value="AT26814P-RELATED"/>
    <property type="match status" value="1"/>
</dbReference>
<dbReference type="Proteomes" id="UP000315827">
    <property type="component" value="Unassembled WGS sequence"/>
</dbReference>
<dbReference type="EMBL" id="WKMY01000021">
    <property type="protein sequence ID" value="MRY95599.1"/>
    <property type="molecule type" value="Genomic_DNA"/>
</dbReference>
<dbReference type="InterPro" id="IPR001254">
    <property type="entry name" value="Trypsin_dom"/>
</dbReference>
<comment type="similarity">
    <text evidence="1">Belongs to the peptidase S1 family.</text>
</comment>
<reference evidence="9 10" key="1">
    <citation type="journal article" date="2019" name="Nat. Med.">
        <title>A library of human gut bacterial isolates paired with longitudinal multiomics data enables mechanistic microbiome research.</title>
        <authorList>
            <person name="Poyet M."/>
            <person name="Groussin M."/>
            <person name="Gibbons S.M."/>
            <person name="Avila-Pacheco J."/>
            <person name="Jiang X."/>
            <person name="Kearney S.M."/>
            <person name="Perrotta A.R."/>
            <person name="Berdy B."/>
            <person name="Zhao S."/>
            <person name="Lieberman T.D."/>
            <person name="Swanson P.K."/>
            <person name="Smith M."/>
            <person name="Roesemann S."/>
            <person name="Alexander J.E."/>
            <person name="Rich S.A."/>
            <person name="Livny J."/>
            <person name="Vlamakis H."/>
            <person name="Clish C."/>
            <person name="Bullock K."/>
            <person name="Deik A."/>
            <person name="Scott J."/>
            <person name="Pierce K.A."/>
            <person name="Xavier R.J."/>
            <person name="Alm E.J."/>
        </authorList>
    </citation>
    <scope>NUCLEOTIDE SEQUENCE [LARGE SCALE GENOMIC DNA]</scope>
    <source>
        <strain evidence="6 9">BIOML-A20</strain>
        <strain evidence="5 10">BIOML-A9</strain>
    </source>
</reference>
<evidence type="ECO:0000313" key="6">
    <source>
        <dbReference type="EMBL" id="MSB73505.1"/>
    </source>
</evidence>
<evidence type="ECO:0000259" key="3">
    <source>
        <dbReference type="PROSITE" id="PS50240"/>
    </source>
</evidence>
<dbReference type="GO" id="GO:0004252">
    <property type="term" value="F:serine-type endopeptidase activity"/>
    <property type="evidence" value="ECO:0007669"/>
    <property type="project" value="InterPro"/>
</dbReference>
<dbReference type="EMBL" id="VOHW01000010">
    <property type="protein sequence ID" value="TWV60272.1"/>
    <property type="molecule type" value="Genomic_DNA"/>
</dbReference>
<dbReference type="Proteomes" id="UP000461276">
    <property type="component" value="Unassembled WGS sequence"/>
</dbReference>
<dbReference type="SMART" id="SM00020">
    <property type="entry name" value="Tryp_SPc"/>
    <property type="match status" value="1"/>
</dbReference>
<dbReference type="SUPFAM" id="SSF50494">
    <property type="entry name" value="Trypsin-like serine proteases"/>
    <property type="match status" value="1"/>
</dbReference>
<dbReference type="Proteomes" id="UP001210126">
    <property type="component" value="Unassembled WGS sequence"/>
</dbReference>
<dbReference type="InterPro" id="IPR001314">
    <property type="entry name" value="Peptidase_S1A"/>
</dbReference>
<dbReference type="PRINTS" id="PR00722">
    <property type="entry name" value="CHYMOTRYPSIN"/>
</dbReference>